<evidence type="ECO:0000259" key="2">
    <source>
        <dbReference type="Pfam" id="PF13847"/>
    </source>
</evidence>
<proteinExistence type="predicted"/>
<sequence>MSTDRVVGNHGPGRTEASLAAGPTDGSLTRYVEVVVSPAEDGMRALKFAKQHLRHVYSTGLVIKQAFKRDEVAVNGQVILETKLLAAGDRVTVRADPLLGQRDRNAHRTWDVAYEDDHLAVVYKPPGADLTHLETQAPSVLSGCQIDSVLGQYRVWHVNRVEKGSFGLALLAKAEATLTSLQAAYATGAVEETYVAICHGNADTAVRSLAAASEWSTPPSVLQTVRCNSSGHLTLARFAPRSPRGGACVRRQMLDAGHPVVGVGSRTRRLKSSGKGLYLALVGLAFDHPATGVRVTVERPLPPKFEQLLRREAEAFQRKADAYFARLAEFAARQPEAGNALESDPATFDHTRDRPLAYVLGEQTFATYPFHVTPATLIPRPSSESLVRAALELVSGGLLTPQVRVGPPSPSRSDTLDIPGNGLGQGDTLPLHVLDVGTGSGCLLIATLLGLPVDTLGVGLDISAEALAVATRNGTRHDLADRIAWLQDDMTTMEATTAHLATRHPFDLVLCNPPYLNRETGANRIFKANREHEPAEALFAGENGYEFYHLLQQSLTVPNRCLLRPGGYLVLEVGQGMAPRVKTIMANGLTYFGSLMDRFGMERCLIFQR</sequence>
<evidence type="ECO:0000256" key="1">
    <source>
        <dbReference type="SAM" id="MobiDB-lite"/>
    </source>
</evidence>
<dbReference type="Pfam" id="PF13847">
    <property type="entry name" value="Methyltransf_31"/>
    <property type="match status" value="1"/>
</dbReference>
<dbReference type="GO" id="GO:0008168">
    <property type="term" value="F:methyltransferase activity"/>
    <property type="evidence" value="ECO:0007669"/>
    <property type="project" value="InterPro"/>
</dbReference>
<dbReference type="GO" id="GO:0032259">
    <property type="term" value="P:methylation"/>
    <property type="evidence" value="ECO:0007669"/>
    <property type="project" value="InterPro"/>
</dbReference>
<organism evidence="3 4">
    <name type="scientific">Tieghemiomyces parasiticus</name>
    <dbReference type="NCBI Taxonomy" id="78921"/>
    <lineage>
        <taxon>Eukaryota</taxon>
        <taxon>Fungi</taxon>
        <taxon>Fungi incertae sedis</taxon>
        <taxon>Zoopagomycota</taxon>
        <taxon>Kickxellomycotina</taxon>
        <taxon>Dimargaritomycetes</taxon>
        <taxon>Dimargaritales</taxon>
        <taxon>Dimargaritaceae</taxon>
        <taxon>Tieghemiomyces</taxon>
    </lineage>
</organism>
<reference evidence="3" key="1">
    <citation type="submission" date="2022-07" db="EMBL/GenBank/DDBJ databases">
        <title>Phylogenomic reconstructions and comparative analyses of Kickxellomycotina fungi.</title>
        <authorList>
            <person name="Reynolds N.K."/>
            <person name="Stajich J.E."/>
            <person name="Barry K."/>
            <person name="Grigoriev I.V."/>
            <person name="Crous P."/>
            <person name="Smith M.E."/>
        </authorList>
    </citation>
    <scope>NUCLEOTIDE SEQUENCE</scope>
    <source>
        <strain evidence="3">RSA 861</strain>
    </source>
</reference>
<dbReference type="Gene3D" id="3.30.2350.10">
    <property type="entry name" value="Pseudouridine synthase"/>
    <property type="match status" value="1"/>
</dbReference>
<evidence type="ECO:0000313" key="3">
    <source>
        <dbReference type="EMBL" id="KAJ1917947.1"/>
    </source>
</evidence>
<dbReference type="PANTHER" id="PTHR18895:SF74">
    <property type="entry name" value="MTRF1L RELEASE FACTOR GLUTAMINE METHYLTRANSFERASE"/>
    <property type="match status" value="1"/>
</dbReference>
<dbReference type="Gene3D" id="3.40.50.150">
    <property type="entry name" value="Vaccinia Virus protein VP39"/>
    <property type="match status" value="1"/>
</dbReference>
<dbReference type="InterPro" id="IPR029063">
    <property type="entry name" value="SAM-dependent_MTases_sf"/>
</dbReference>
<feature type="domain" description="Methyltransferase" evidence="2">
    <location>
        <begin position="432"/>
        <end position="513"/>
    </location>
</feature>
<dbReference type="InterPro" id="IPR002052">
    <property type="entry name" value="DNA_methylase_N6_adenine_CS"/>
</dbReference>
<dbReference type="PANTHER" id="PTHR18895">
    <property type="entry name" value="HEMK METHYLTRANSFERASE"/>
    <property type="match status" value="1"/>
</dbReference>
<gene>
    <name evidence="3" type="ORF">IWQ60_007633</name>
</gene>
<dbReference type="Proteomes" id="UP001150569">
    <property type="component" value="Unassembled WGS sequence"/>
</dbReference>
<accession>A0A9W8DPZ5</accession>
<dbReference type="SUPFAM" id="SSF53335">
    <property type="entry name" value="S-adenosyl-L-methionine-dependent methyltransferases"/>
    <property type="match status" value="1"/>
</dbReference>
<dbReference type="OrthoDB" id="269872at2759"/>
<dbReference type="InterPro" id="IPR020103">
    <property type="entry name" value="PsdUridine_synth_cat_dom_sf"/>
</dbReference>
<evidence type="ECO:0000313" key="4">
    <source>
        <dbReference type="Proteomes" id="UP001150569"/>
    </source>
</evidence>
<dbReference type="AlphaFoldDB" id="A0A9W8DPZ5"/>
<dbReference type="EMBL" id="JANBPT010000522">
    <property type="protein sequence ID" value="KAJ1917947.1"/>
    <property type="molecule type" value="Genomic_DNA"/>
</dbReference>
<dbReference type="InterPro" id="IPR050320">
    <property type="entry name" value="N5-glutamine_MTase"/>
</dbReference>
<name>A0A9W8DPZ5_9FUNG</name>
<dbReference type="PROSITE" id="PS00092">
    <property type="entry name" value="N6_MTASE"/>
    <property type="match status" value="1"/>
</dbReference>
<dbReference type="SUPFAM" id="SSF55120">
    <property type="entry name" value="Pseudouridine synthase"/>
    <property type="match status" value="1"/>
</dbReference>
<dbReference type="InterPro" id="IPR025714">
    <property type="entry name" value="Methyltranfer_dom"/>
</dbReference>
<dbReference type="GO" id="GO:0001522">
    <property type="term" value="P:pseudouridine synthesis"/>
    <property type="evidence" value="ECO:0007669"/>
    <property type="project" value="InterPro"/>
</dbReference>
<dbReference type="GO" id="GO:0005739">
    <property type="term" value="C:mitochondrion"/>
    <property type="evidence" value="ECO:0007669"/>
    <property type="project" value="TreeGrafter"/>
</dbReference>
<dbReference type="GO" id="GO:0009982">
    <property type="term" value="F:pseudouridine synthase activity"/>
    <property type="evidence" value="ECO:0007669"/>
    <property type="project" value="InterPro"/>
</dbReference>
<dbReference type="GO" id="GO:0003723">
    <property type="term" value="F:RNA binding"/>
    <property type="evidence" value="ECO:0007669"/>
    <property type="project" value="InterPro"/>
</dbReference>
<protein>
    <recommendedName>
        <fullName evidence="2">Methyltransferase domain-containing protein</fullName>
    </recommendedName>
</protein>
<comment type="caution">
    <text evidence="3">The sequence shown here is derived from an EMBL/GenBank/DDBJ whole genome shotgun (WGS) entry which is preliminary data.</text>
</comment>
<feature type="region of interest" description="Disordered" evidence="1">
    <location>
        <begin position="1"/>
        <end position="22"/>
    </location>
</feature>
<dbReference type="CDD" id="cd02440">
    <property type="entry name" value="AdoMet_MTases"/>
    <property type="match status" value="1"/>
</dbReference>
<keyword evidence="4" id="KW-1185">Reference proteome</keyword>